<sequence>MDAEQAPAANPDQLSYEETLERWALYDYSAFESPRSHDEMRDLFQWWRATRSKPVTVGGTVTPRSLDRAWTAFVERWNTETGAGFVRILERREATHKHLSLGALARRVCELSWEADRMCCFVHHWEGCASCRGYGAARPDTREWERIRAETLLSDTEREVISRYEQALQASSRARGARHVSARDIHDVEERRCRGDGRRDPVVEQREYRRVEGSPPRYIALYQRDPREERGRHAGMVDQGHREEAVTAQLLDHLAQRLDRVEHEKAELRRRVQQQEGTARREPPRGDPKNAGAWHQRH</sequence>
<evidence type="ECO:0000256" key="1">
    <source>
        <dbReference type="SAM" id="MobiDB-lite"/>
    </source>
</evidence>
<dbReference type="Proteomes" id="UP000736787">
    <property type="component" value="Unassembled WGS sequence"/>
</dbReference>
<protein>
    <submittedName>
        <fullName evidence="2">Uncharacterized protein</fullName>
    </submittedName>
</protein>
<feature type="region of interest" description="Disordered" evidence="1">
    <location>
        <begin position="263"/>
        <end position="298"/>
    </location>
</feature>
<comment type="caution">
    <text evidence="2">The sequence shown here is derived from an EMBL/GenBank/DDBJ whole genome shotgun (WGS) entry which is preliminary data.</text>
</comment>
<gene>
    <name evidence="2" type="ORF">PC117_g14979</name>
</gene>
<reference evidence="2" key="1">
    <citation type="submission" date="2018-10" db="EMBL/GenBank/DDBJ databases">
        <title>Effector identification in a new, highly contiguous assembly of the strawberry crown rot pathogen Phytophthora cactorum.</title>
        <authorList>
            <person name="Armitage A.D."/>
            <person name="Nellist C.F."/>
            <person name="Bates H."/>
            <person name="Vickerstaff R.J."/>
            <person name="Harrison R.J."/>
        </authorList>
    </citation>
    <scope>NUCLEOTIDE SEQUENCE</scope>
    <source>
        <strain evidence="2">4040</strain>
    </source>
</reference>
<feature type="compositionally biased region" description="Basic and acidic residues" evidence="1">
    <location>
        <begin position="278"/>
        <end position="288"/>
    </location>
</feature>
<feature type="region of interest" description="Disordered" evidence="1">
    <location>
        <begin position="221"/>
        <end position="240"/>
    </location>
</feature>
<dbReference type="AlphaFoldDB" id="A0A8T1CQS5"/>
<evidence type="ECO:0000313" key="3">
    <source>
        <dbReference type="Proteomes" id="UP000736787"/>
    </source>
</evidence>
<dbReference type="VEuPathDB" id="FungiDB:PC110_g9615"/>
<accession>A0A8T1CQS5</accession>
<organism evidence="2 3">
    <name type="scientific">Phytophthora cactorum</name>
    <dbReference type="NCBI Taxonomy" id="29920"/>
    <lineage>
        <taxon>Eukaryota</taxon>
        <taxon>Sar</taxon>
        <taxon>Stramenopiles</taxon>
        <taxon>Oomycota</taxon>
        <taxon>Peronosporomycetes</taxon>
        <taxon>Peronosporales</taxon>
        <taxon>Peronosporaceae</taxon>
        <taxon>Phytophthora</taxon>
    </lineage>
</organism>
<name>A0A8T1CQS5_9STRA</name>
<proteinExistence type="predicted"/>
<evidence type="ECO:0000313" key="2">
    <source>
        <dbReference type="EMBL" id="KAG2926161.1"/>
    </source>
</evidence>
<dbReference type="EMBL" id="RCMK01000484">
    <property type="protein sequence ID" value="KAG2926161.1"/>
    <property type="molecule type" value="Genomic_DNA"/>
</dbReference>